<dbReference type="InterPro" id="IPR002871">
    <property type="entry name" value="NIF_FeS_clus_asmbl_NifU_N"/>
</dbReference>
<dbReference type="NCBIfam" id="TIGR01994">
    <property type="entry name" value="SUF_scaf_2"/>
    <property type="match status" value="1"/>
</dbReference>
<evidence type="ECO:0000259" key="1">
    <source>
        <dbReference type="Pfam" id="PF01592"/>
    </source>
</evidence>
<accession>A0A934N726</accession>
<dbReference type="AlphaFoldDB" id="A0A934N726"/>
<dbReference type="Pfam" id="PF01592">
    <property type="entry name" value="NifU_N"/>
    <property type="match status" value="1"/>
</dbReference>
<dbReference type="Proteomes" id="UP000620075">
    <property type="component" value="Unassembled WGS sequence"/>
</dbReference>
<reference evidence="2 3" key="1">
    <citation type="submission" date="2020-10" db="EMBL/GenBank/DDBJ databases">
        <title>Ca. Dormibacterota MAGs.</title>
        <authorList>
            <person name="Montgomery K."/>
        </authorList>
    </citation>
    <scope>NUCLEOTIDE SEQUENCE [LARGE SCALE GENOMIC DNA]</scope>
    <source>
        <strain evidence="2">SC8811_S16_3</strain>
    </source>
</reference>
<proteinExistence type="predicted"/>
<protein>
    <submittedName>
        <fullName evidence="2">SUF system NifU family Fe-S cluster assembly protein</fullName>
    </submittedName>
</protein>
<feature type="domain" description="NIF system FeS cluster assembly NifU N-terminal" evidence="1">
    <location>
        <begin position="7"/>
        <end position="121"/>
    </location>
</feature>
<dbReference type="EMBL" id="JAEKNQ010000033">
    <property type="protein sequence ID" value="MBJ7603170.1"/>
    <property type="molecule type" value="Genomic_DNA"/>
</dbReference>
<dbReference type="Gene3D" id="3.90.1010.10">
    <property type="match status" value="1"/>
</dbReference>
<organism evidence="2 3">
    <name type="scientific">Candidatus Dormiibacter inghamiae</name>
    <dbReference type="NCBI Taxonomy" id="3127013"/>
    <lineage>
        <taxon>Bacteria</taxon>
        <taxon>Bacillati</taxon>
        <taxon>Candidatus Dormiibacterota</taxon>
        <taxon>Candidatus Dormibacteria</taxon>
        <taxon>Candidatus Dormibacterales</taxon>
        <taxon>Candidatus Dormibacteraceae</taxon>
        <taxon>Candidatus Dormiibacter</taxon>
    </lineage>
</organism>
<dbReference type="SUPFAM" id="SSF82649">
    <property type="entry name" value="SufE/NifU"/>
    <property type="match status" value="1"/>
</dbReference>
<comment type="caution">
    <text evidence="2">The sequence shown here is derived from an EMBL/GenBank/DDBJ whole genome shotgun (WGS) entry which is preliminary data.</text>
</comment>
<evidence type="ECO:0000313" key="3">
    <source>
        <dbReference type="Proteomes" id="UP000620075"/>
    </source>
</evidence>
<dbReference type="GO" id="GO:0005506">
    <property type="term" value="F:iron ion binding"/>
    <property type="evidence" value="ECO:0007669"/>
    <property type="project" value="InterPro"/>
</dbReference>
<dbReference type="GO" id="GO:0051536">
    <property type="term" value="F:iron-sulfur cluster binding"/>
    <property type="evidence" value="ECO:0007669"/>
    <property type="project" value="InterPro"/>
</dbReference>
<name>A0A934N726_9BACT</name>
<gene>
    <name evidence="2" type="ORF">JF888_08290</name>
</gene>
<dbReference type="GO" id="GO:0016226">
    <property type="term" value="P:iron-sulfur cluster assembly"/>
    <property type="evidence" value="ECO:0007669"/>
    <property type="project" value="InterPro"/>
</dbReference>
<dbReference type="CDD" id="cd06664">
    <property type="entry name" value="IscU_like"/>
    <property type="match status" value="1"/>
</dbReference>
<evidence type="ECO:0000313" key="2">
    <source>
        <dbReference type="EMBL" id="MBJ7603170.1"/>
    </source>
</evidence>
<sequence>MVDDQFYREYILDHYKNPRNFGRLEKPDVSHEELNPLCGDVIGMDFKLAEGRIEDVRFHGRGCAISQASASLLTERLKGMPLEEARKISKEEVLEELGIQISPARIKCALLSLKVVKVGAYGLAEEEFEEDEDDS</sequence>
<dbReference type="RefSeq" id="WP_338178732.1">
    <property type="nucleotide sequence ID" value="NZ_JAEKNQ010000033.1"/>
</dbReference>
<dbReference type="PANTHER" id="PTHR10093">
    <property type="entry name" value="IRON-SULFUR CLUSTER ASSEMBLY ENZYME NIFU HOMOLOG"/>
    <property type="match status" value="1"/>
</dbReference>